<evidence type="ECO:0000256" key="2">
    <source>
        <dbReference type="ARBA" id="ARBA00022771"/>
    </source>
</evidence>
<dbReference type="PANTHER" id="PTHR33248">
    <property type="entry name" value="ZINC ION-BINDING PROTEIN"/>
    <property type="match status" value="1"/>
</dbReference>
<evidence type="ECO:0000256" key="3">
    <source>
        <dbReference type="ARBA" id="ARBA00022833"/>
    </source>
</evidence>
<dbReference type="InterPro" id="IPR010666">
    <property type="entry name" value="Znf_GRF"/>
</dbReference>
<evidence type="ECO:0000313" key="6">
    <source>
        <dbReference type="Proteomes" id="UP000235145"/>
    </source>
</evidence>
<dbReference type="Pfam" id="PF06839">
    <property type="entry name" value="Zn_ribbon_GRF"/>
    <property type="match status" value="1"/>
</dbReference>
<keyword evidence="1" id="KW-0479">Metal-binding</keyword>
<evidence type="ECO:0000313" key="5">
    <source>
        <dbReference type="EMBL" id="KAJ0187146.1"/>
    </source>
</evidence>
<dbReference type="EMBL" id="NBSK02000009">
    <property type="protein sequence ID" value="KAJ0187146.1"/>
    <property type="molecule type" value="Genomic_DNA"/>
</dbReference>
<dbReference type="Proteomes" id="UP000235145">
    <property type="component" value="Unassembled WGS sequence"/>
</dbReference>
<dbReference type="AlphaFoldDB" id="A0A9R1WTF8"/>
<sequence>MVLCFCGKMAIVRTAWTDKNPGRRFWGCPTEIGKCFFFFGFQHKSPITCYDLLLDPNVDLLGGLMVQFVNVQKLLYLVNQQIEVTKHKTQVLPLMQFGVVRVCSGL</sequence>
<accession>A0A9R1WTF8</accession>
<reference evidence="5 6" key="1">
    <citation type="journal article" date="2017" name="Nat. Commun.">
        <title>Genome assembly with in vitro proximity ligation data and whole-genome triplication in lettuce.</title>
        <authorList>
            <person name="Reyes-Chin-Wo S."/>
            <person name="Wang Z."/>
            <person name="Yang X."/>
            <person name="Kozik A."/>
            <person name="Arikit S."/>
            <person name="Song C."/>
            <person name="Xia L."/>
            <person name="Froenicke L."/>
            <person name="Lavelle D.O."/>
            <person name="Truco M.J."/>
            <person name="Xia R."/>
            <person name="Zhu S."/>
            <person name="Xu C."/>
            <person name="Xu H."/>
            <person name="Xu X."/>
            <person name="Cox K."/>
            <person name="Korf I."/>
            <person name="Meyers B.C."/>
            <person name="Michelmore R.W."/>
        </authorList>
    </citation>
    <scope>NUCLEOTIDE SEQUENCE [LARGE SCALE GENOMIC DNA]</scope>
    <source>
        <strain evidence="6">cv. Salinas</strain>
        <tissue evidence="5">Seedlings</tissue>
    </source>
</reference>
<keyword evidence="6" id="KW-1185">Reference proteome</keyword>
<evidence type="ECO:0000259" key="4">
    <source>
        <dbReference type="Pfam" id="PF06839"/>
    </source>
</evidence>
<feature type="domain" description="GRF-type" evidence="4">
    <location>
        <begin position="2"/>
        <end position="38"/>
    </location>
</feature>
<protein>
    <recommendedName>
        <fullName evidence="4">GRF-type domain-containing protein</fullName>
    </recommendedName>
</protein>
<evidence type="ECO:0000256" key="1">
    <source>
        <dbReference type="ARBA" id="ARBA00022723"/>
    </source>
</evidence>
<keyword evidence="3" id="KW-0862">Zinc</keyword>
<dbReference type="GO" id="GO:0008270">
    <property type="term" value="F:zinc ion binding"/>
    <property type="evidence" value="ECO:0007669"/>
    <property type="project" value="UniProtKB-KW"/>
</dbReference>
<comment type="caution">
    <text evidence="5">The sequence shown here is derived from an EMBL/GenBank/DDBJ whole genome shotgun (WGS) entry which is preliminary data.</text>
</comment>
<keyword evidence="2" id="KW-0863">Zinc-finger</keyword>
<organism evidence="5 6">
    <name type="scientific">Lactuca sativa</name>
    <name type="common">Garden lettuce</name>
    <dbReference type="NCBI Taxonomy" id="4236"/>
    <lineage>
        <taxon>Eukaryota</taxon>
        <taxon>Viridiplantae</taxon>
        <taxon>Streptophyta</taxon>
        <taxon>Embryophyta</taxon>
        <taxon>Tracheophyta</taxon>
        <taxon>Spermatophyta</taxon>
        <taxon>Magnoliopsida</taxon>
        <taxon>eudicotyledons</taxon>
        <taxon>Gunneridae</taxon>
        <taxon>Pentapetalae</taxon>
        <taxon>asterids</taxon>
        <taxon>campanulids</taxon>
        <taxon>Asterales</taxon>
        <taxon>Asteraceae</taxon>
        <taxon>Cichorioideae</taxon>
        <taxon>Cichorieae</taxon>
        <taxon>Lactucinae</taxon>
        <taxon>Lactuca</taxon>
    </lineage>
</organism>
<name>A0A9R1WTF8_LACSA</name>
<gene>
    <name evidence="5" type="ORF">LSAT_V11C900489190</name>
</gene>
<proteinExistence type="predicted"/>